<feature type="transmembrane region" description="Helical" evidence="1">
    <location>
        <begin position="44"/>
        <end position="66"/>
    </location>
</feature>
<protein>
    <submittedName>
        <fullName evidence="2">Uncharacterized protein</fullName>
    </submittedName>
</protein>
<comment type="caution">
    <text evidence="2">The sequence shown here is derived from an EMBL/GenBank/DDBJ whole genome shotgun (WGS) entry which is preliminary data.</text>
</comment>
<dbReference type="AlphaFoldDB" id="A0A066ZQW6"/>
<evidence type="ECO:0000313" key="3">
    <source>
        <dbReference type="Proteomes" id="UP000027341"/>
    </source>
</evidence>
<reference evidence="2 3" key="1">
    <citation type="submission" date="2014-04" db="EMBL/GenBank/DDBJ databases">
        <title>Draft genome sequence of Hydrogenovibrio marinus MH-110, a model organism for aerobic H2 metabolism.</title>
        <authorList>
            <person name="Cha H.J."/>
            <person name="Jo B.H."/>
            <person name="Hwang B.H."/>
        </authorList>
    </citation>
    <scope>NUCLEOTIDE SEQUENCE [LARGE SCALE GENOMIC DNA]</scope>
    <source>
        <strain evidence="2 3">MH-110</strain>
    </source>
</reference>
<sequence length="121" mass="14296">MFYSRKFWYPIYVLNIVALYYFMFLTCSPENPVYQYLEPIIGKFPASMTLILFYALLVLLVVYILVSHSERLDKESCCEKNTHPLDKMFYNEKKNSRKSIKQTVYVSSAPSNKNGKPQERL</sequence>
<proteinExistence type="predicted"/>
<keyword evidence="1" id="KW-0812">Transmembrane</keyword>
<dbReference type="EMBL" id="JMIU01000002">
    <property type="protein sequence ID" value="KDN94654.1"/>
    <property type="molecule type" value="Genomic_DNA"/>
</dbReference>
<dbReference type="RefSeq" id="WP_029913615.1">
    <property type="nucleotide sequence ID" value="NZ_JMIU01000002.1"/>
</dbReference>
<keyword evidence="3" id="KW-1185">Reference proteome</keyword>
<dbReference type="Proteomes" id="UP000027341">
    <property type="component" value="Unassembled WGS sequence"/>
</dbReference>
<dbReference type="STRING" id="28885.EI16_12200"/>
<keyword evidence="1" id="KW-0472">Membrane</keyword>
<name>A0A066ZQW6_HYDMR</name>
<feature type="transmembrane region" description="Helical" evidence="1">
    <location>
        <begin position="7"/>
        <end position="24"/>
    </location>
</feature>
<keyword evidence="1" id="KW-1133">Transmembrane helix</keyword>
<evidence type="ECO:0000256" key="1">
    <source>
        <dbReference type="SAM" id="Phobius"/>
    </source>
</evidence>
<evidence type="ECO:0000313" key="2">
    <source>
        <dbReference type="EMBL" id="KDN94654.1"/>
    </source>
</evidence>
<organism evidence="2 3">
    <name type="scientific">Hydrogenovibrio marinus</name>
    <dbReference type="NCBI Taxonomy" id="28885"/>
    <lineage>
        <taxon>Bacteria</taxon>
        <taxon>Pseudomonadati</taxon>
        <taxon>Pseudomonadota</taxon>
        <taxon>Gammaproteobacteria</taxon>
        <taxon>Thiotrichales</taxon>
        <taxon>Piscirickettsiaceae</taxon>
        <taxon>Hydrogenovibrio</taxon>
    </lineage>
</organism>
<gene>
    <name evidence="2" type="ORF">EI16_12200</name>
</gene>
<accession>A0A066ZQW6</accession>